<keyword evidence="3" id="KW-0540">Nuclease</keyword>
<dbReference type="PANTHER" id="PTHR33653">
    <property type="entry name" value="RIBONUCLEASE VAPC2"/>
    <property type="match status" value="1"/>
</dbReference>
<evidence type="ECO:0000256" key="5">
    <source>
        <dbReference type="ARBA" id="ARBA00022801"/>
    </source>
</evidence>
<proteinExistence type="inferred from homology"/>
<evidence type="ECO:0000256" key="3">
    <source>
        <dbReference type="ARBA" id="ARBA00022722"/>
    </source>
</evidence>
<keyword evidence="2" id="KW-1277">Toxin-antitoxin system</keyword>
<comment type="caution">
    <text evidence="9">The sequence shown here is derived from an EMBL/GenBank/DDBJ whole genome shotgun (WGS) entry which is preliminary data.</text>
</comment>
<dbReference type="Proteomes" id="UP000230184">
    <property type="component" value="Unassembled WGS sequence"/>
</dbReference>
<keyword evidence="5" id="KW-0378">Hydrolase</keyword>
<comment type="similarity">
    <text evidence="7">Belongs to the PINc/VapC protein family.</text>
</comment>
<dbReference type="SUPFAM" id="SSF88723">
    <property type="entry name" value="PIN domain-like"/>
    <property type="match status" value="1"/>
</dbReference>
<gene>
    <name evidence="9" type="ORF">COT02_05565</name>
</gene>
<dbReference type="EMBL" id="PEWY01000157">
    <property type="protein sequence ID" value="PIU36531.1"/>
    <property type="molecule type" value="Genomic_DNA"/>
</dbReference>
<dbReference type="Gene3D" id="3.40.50.1010">
    <property type="entry name" value="5'-nuclease"/>
    <property type="match status" value="1"/>
</dbReference>
<dbReference type="GO" id="GO:0004518">
    <property type="term" value="F:nuclease activity"/>
    <property type="evidence" value="ECO:0007669"/>
    <property type="project" value="UniProtKB-KW"/>
</dbReference>
<comment type="cofactor">
    <cofactor evidence="1">
        <name>Mg(2+)</name>
        <dbReference type="ChEBI" id="CHEBI:18420"/>
    </cofactor>
</comment>
<dbReference type="GO" id="GO:0016787">
    <property type="term" value="F:hydrolase activity"/>
    <property type="evidence" value="ECO:0007669"/>
    <property type="project" value="UniProtKB-KW"/>
</dbReference>
<dbReference type="AlphaFoldDB" id="A0A2M6YSP7"/>
<evidence type="ECO:0000313" key="9">
    <source>
        <dbReference type="EMBL" id="PIU36531.1"/>
    </source>
</evidence>
<keyword evidence="6" id="KW-0460">Magnesium</keyword>
<dbReference type="CDD" id="cd09881">
    <property type="entry name" value="PIN_VapC4-5_FitB-like"/>
    <property type="match status" value="1"/>
</dbReference>
<evidence type="ECO:0000256" key="2">
    <source>
        <dbReference type="ARBA" id="ARBA00022649"/>
    </source>
</evidence>
<dbReference type="Pfam" id="PF01850">
    <property type="entry name" value="PIN"/>
    <property type="match status" value="1"/>
</dbReference>
<evidence type="ECO:0000256" key="1">
    <source>
        <dbReference type="ARBA" id="ARBA00001946"/>
    </source>
</evidence>
<protein>
    <recommendedName>
        <fullName evidence="8">PIN domain-containing protein</fullName>
    </recommendedName>
</protein>
<name>A0A2M6YSP7_9BACT</name>
<evidence type="ECO:0000256" key="6">
    <source>
        <dbReference type="ARBA" id="ARBA00022842"/>
    </source>
</evidence>
<accession>A0A2M6YSP7</accession>
<dbReference type="InterPro" id="IPR029060">
    <property type="entry name" value="PIN-like_dom_sf"/>
</dbReference>
<dbReference type="GO" id="GO:0046872">
    <property type="term" value="F:metal ion binding"/>
    <property type="evidence" value="ECO:0007669"/>
    <property type="project" value="UniProtKB-KW"/>
</dbReference>
<organism evidence="9 10">
    <name type="scientific">Candidatus Roizmanbacteria bacterium CG07_land_8_20_14_0_80_34_15</name>
    <dbReference type="NCBI Taxonomy" id="1974849"/>
    <lineage>
        <taxon>Bacteria</taxon>
        <taxon>Candidatus Roizmaniibacteriota</taxon>
    </lineage>
</organism>
<evidence type="ECO:0000256" key="7">
    <source>
        <dbReference type="ARBA" id="ARBA00038093"/>
    </source>
</evidence>
<dbReference type="InterPro" id="IPR002716">
    <property type="entry name" value="PIN_dom"/>
</dbReference>
<keyword evidence="4" id="KW-0479">Metal-binding</keyword>
<evidence type="ECO:0000259" key="8">
    <source>
        <dbReference type="Pfam" id="PF01850"/>
    </source>
</evidence>
<reference evidence="10" key="1">
    <citation type="submission" date="2017-09" db="EMBL/GenBank/DDBJ databases">
        <title>Depth-based differentiation of microbial function through sediment-hosted aquifers and enrichment of novel symbionts in the deep terrestrial subsurface.</title>
        <authorList>
            <person name="Probst A.J."/>
            <person name="Ladd B."/>
            <person name="Jarett J.K."/>
            <person name="Geller-Mcgrath D.E."/>
            <person name="Sieber C.M.K."/>
            <person name="Emerson J.B."/>
            <person name="Anantharaman K."/>
            <person name="Thomas B.C."/>
            <person name="Malmstrom R."/>
            <person name="Stieglmeier M."/>
            <person name="Klingl A."/>
            <person name="Woyke T."/>
            <person name="Ryan C.M."/>
            <person name="Banfield J.F."/>
        </authorList>
    </citation>
    <scope>NUCLEOTIDE SEQUENCE [LARGE SCALE GENOMIC DNA]</scope>
</reference>
<evidence type="ECO:0000256" key="4">
    <source>
        <dbReference type="ARBA" id="ARBA00022723"/>
    </source>
</evidence>
<feature type="domain" description="PIN" evidence="8">
    <location>
        <begin position="3"/>
        <end position="125"/>
    </location>
</feature>
<evidence type="ECO:0000313" key="10">
    <source>
        <dbReference type="Proteomes" id="UP000230184"/>
    </source>
</evidence>
<dbReference type="PANTHER" id="PTHR33653:SF1">
    <property type="entry name" value="RIBONUCLEASE VAPC2"/>
    <property type="match status" value="1"/>
</dbReference>
<sequence length="130" mass="15113">MGILIDSNIIIDFLNNQDSAVDFFKNKSQNKDLFISIISWAEVVYGFRKNKSHKKVQLFKDFLQENNIFIISIDQKVAEKYLDIKIDLEIKRIPLDEFDLLIAATALANNLSLSTRNVKHFKRINNLILL</sequence>
<dbReference type="InterPro" id="IPR050556">
    <property type="entry name" value="Type_II_TA_system_RNase"/>
</dbReference>